<feature type="signal peptide" evidence="1">
    <location>
        <begin position="1"/>
        <end position="22"/>
    </location>
</feature>
<keyword evidence="3" id="KW-1185">Reference proteome</keyword>
<feature type="chain" id="PRO_5046928668" evidence="1">
    <location>
        <begin position="23"/>
        <end position="254"/>
    </location>
</feature>
<dbReference type="Proteomes" id="UP001652740">
    <property type="component" value="Unplaced"/>
</dbReference>
<gene>
    <name evidence="4" type="primary">LOC113522745</name>
</gene>
<feature type="domain" description="C-type lectin" evidence="2">
    <location>
        <begin position="115"/>
        <end position="238"/>
    </location>
</feature>
<protein>
    <submittedName>
        <fullName evidence="4">Uncharacterized protein LOC113522745 isoform X2</fullName>
    </submittedName>
</protein>
<dbReference type="SMART" id="SM00034">
    <property type="entry name" value="CLECT"/>
    <property type="match status" value="1"/>
</dbReference>
<name>A0ABM3N235_GALME</name>
<evidence type="ECO:0000256" key="1">
    <source>
        <dbReference type="SAM" id="SignalP"/>
    </source>
</evidence>
<sequence length="254" mass="29518">MIPNKILHILLITELILHYSSGQRDKKFFRKDYKYLEDTESFYKIHVIARSWQAARDTCKLEGASLFYPADEGEANTITKMWTNDLISVQIFIGISSLLGNRVFVTIDDYTYSETLNRCYKFHLTPKNWNEAYATCIAEQSFLAVIENQAEADYFVKLIREAPKHTVQVNYSRGTVFLGFHNIDGEYWKTVNGAALEGIGYSKWGYFYGDDNEKCGSMFYNGELNKMGCHHKSFFICEYDKFTNMTIEPNEIVY</sequence>
<dbReference type="InterPro" id="IPR016186">
    <property type="entry name" value="C-type_lectin-like/link_sf"/>
</dbReference>
<dbReference type="Gene3D" id="3.10.100.10">
    <property type="entry name" value="Mannose-Binding Protein A, subunit A"/>
    <property type="match status" value="2"/>
</dbReference>
<dbReference type="CDD" id="cd00037">
    <property type="entry name" value="CLECT"/>
    <property type="match status" value="2"/>
</dbReference>
<dbReference type="InterPro" id="IPR016187">
    <property type="entry name" value="CTDL_fold"/>
</dbReference>
<dbReference type="InterPro" id="IPR050111">
    <property type="entry name" value="C-type_lectin/snaclec_domain"/>
</dbReference>
<evidence type="ECO:0000313" key="3">
    <source>
        <dbReference type="Proteomes" id="UP001652740"/>
    </source>
</evidence>
<dbReference type="PANTHER" id="PTHR22803">
    <property type="entry name" value="MANNOSE, PHOSPHOLIPASE, LECTIN RECEPTOR RELATED"/>
    <property type="match status" value="1"/>
</dbReference>
<keyword evidence="1" id="KW-0732">Signal</keyword>
<accession>A0ABM3N235</accession>
<dbReference type="InterPro" id="IPR001304">
    <property type="entry name" value="C-type_lectin-like"/>
</dbReference>
<dbReference type="SUPFAM" id="SSF56436">
    <property type="entry name" value="C-type lectin-like"/>
    <property type="match status" value="2"/>
</dbReference>
<dbReference type="RefSeq" id="XP_052757508.1">
    <property type="nucleotide sequence ID" value="XM_052901548.1"/>
</dbReference>
<evidence type="ECO:0000313" key="4">
    <source>
        <dbReference type="RefSeq" id="XP_052757508.1"/>
    </source>
</evidence>
<evidence type="ECO:0000259" key="2">
    <source>
        <dbReference type="PROSITE" id="PS50041"/>
    </source>
</evidence>
<dbReference type="GeneID" id="113522745"/>
<dbReference type="Pfam" id="PF00059">
    <property type="entry name" value="Lectin_C"/>
    <property type="match status" value="1"/>
</dbReference>
<organism evidence="3 4">
    <name type="scientific">Galleria mellonella</name>
    <name type="common">Greater wax moth</name>
    <dbReference type="NCBI Taxonomy" id="7137"/>
    <lineage>
        <taxon>Eukaryota</taxon>
        <taxon>Metazoa</taxon>
        <taxon>Ecdysozoa</taxon>
        <taxon>Arthropoda</taxon>
        <taxon>Hexapoda</taxon>
        <taxon>Insecta</taxon>
        <taxon>Pterygota</taxon>
        <taxon>Neoptera</taxon>
        <taxon>Endopterygota</taxon>
        <taxon>Lepidoptera</taxon>
        <taxon>Glossata</taxon>
        <taxon>Ditrysia</taxon>
        <taxon>Pyraloidea</taxon>
        <taxon>Pyralidae</taxon>
        <taxon>Galleriinae</taxon>
        <taxon>Galleria</taxon>
    </lineage>
</organism>
<proteinExistence type="predicted"/>
<dbReference type="PROSITE" id="PS50041">
    <property type="entry name" value="C_TYPE_LECTIN_2"/>
    <property type="match status" value="1"/>
</dbReference>
<reference evidence="4" key="1">
    <citation type="submission" date="2025-08" db="UniProtKB">
        <authorList>
            <consortium name="RefSeq"/>
        </authorList>
    </citation>
    <scope>IDENTIFICATION</scope>
    <source>
        <tissue evidence="4">Whole larvae</tissue>
    </source>
</reference>